<evidence type="ECO:0000313" key="9">
    <source>
        <dbReference type="EMBL" id="RYQ47621.1"/>
    </source>
</evidence>
<dbReference type="PANTHER" id="PTHR43163">
    <property type="entry name" value="DIPEPTIDE TRANSPORT SYSTEM PERMEASE PROTEIN DPPB-RELATED"/>
    <property type="match status" value="1"/>
</dbReference>
<dbReference type="Pfam" id="PF00528">
    <property type="entry name" value="BPD_transp_1"/>
    <property type="match status" value="1"/>
</dbReference>
<dbReference type="EMBL" id="RYVC01000005">
    <property type="protein sequence ID" value="RYQ47621.1"/>
    <property type="molecule type" value="Genomic_DNA"/>
</dbReference>
<dbReference type="AlphaFoldDB" id="A0A8B3RMU1"/>
<gene>
    <name evidence="9" type="ORF">PG1780B_0398</name>
</gene>
<keyword evidence="3" id="KW-1003">Cell membrane</keyword>
<keyword evidence="6 7" id="KW-0472">Membrane</keyword>
<evidence type="ECO:0000256" key="5">
    <source>
        <dbReference type="ARBA" id="ARBA00022989"/>
    </source>
</evidence>
<evidence type="ECO:0000256" key="4">
    <source>
        <dbReference type="ARBA" id="ARBA00022692"/>
    </source>
</evidence>
<evidence type="ECO:0000256" key="7">
    <source>
        <dbReference type="RuleBase" id="RU363032"/>
    </source>
</evidence>
<dbReference type="GO" id="GO:0055085">
    <property type="term" value="P:transmembrane transport"/>
    <property type="evidence" value="ECO:0007669"/>
    <property type="project" value="InterPro"/>
</dbReference>
<organism evidence="9 10">
    <name type="scientific">Bifidobacterium pseudolongum subsp. globosum</name>
    <dbReference type="NCBI Taxonomy" id="1690"/>
    <lineage>
        <taxon>Bacteria</taxon>
        <taxon>Bacillati</taxon>
        <taxon>Actinomycetota</taxon>
        <taxon>Actinomycetes</taxon>
        <taxon>Bifidobacteriales</taxon>
        <taxon>Bifidobacteriaceae</taxon>
        <taxon>Bifidobacterium</taxon>
    </lineage>
</organism>
<protein>
    <submittedName>
        <fullName evidence="9">Binding-protein-dependent transport system inner membrane component</fullName>
    </submittedName>
</protein>
<evidence type="ECO:0000256" key="6">
    <source>
        <dbReference type="ARBA" id="ARBA00023136"/>
    </source>
</evidence>
<dbReference type="Pfam" id="PF19300">
    <property type="entry name" value="BPD_transp_1_N"/>
    <property type="match status" value="1"/>
</dbReference>
<proteinExistence type="inferred from homology"/>
<evidence type="ECO:0000256" key="3">
    <source>
        <dbReference type="ARBA" id="ARBA00022475"/>
    </source>
</evidence>
<sequence length="302" mass="32453">MELLVLSIVVFFIVRLIPGDPAAGFFSANTQPTPEQLEELRTKLGLNLPWYQQYFQWIGGVASGDFGASITTPFPVGSQIAARLPYSVELALLASVFAMVFGVLLGFVSGTHPDGWQDGLSRSVAFVFLSVPSFIVAVALLLLNSRGPKLKLIGATPFLADPLANLGQMLLPALVLALGLGAYISRYTRSSLVEDASRPYVRTLRSVGTSPKAISWFSLRNAMIPVSTVMAVELASLVGGTVVIEQVFSIPGMGTYLINAIKQHDYPAIQGSIFVIGAVYVVLNLVVDLLYPVIDPRVRVAQ</sequence>
<dbReference type="Proteomes" id="UP000292933">
    <property type="component" value="Unassembled WGS sequence"/>
</dbReference>
<evidence type="ECO:0000256" key="1">
    <source>
        <dbReference type="ARBA" id="ARBA00004651"/>
    </source>
</evidence>
<dbReference type="SUPFAM" id="SSF161098">
    <property type="entry name" value="MetI-like"/>
    <property type="match status" value="1"/>
</dbReference>
<accession>A0A8B3RMU1</accession>
<dbReference type="InterPro" id="IPR045621">
    <property type="entry name" value="BPD_transp_1_N"/>
</dbReference>
<feature type="domain" description="ABC transmembrane type-1" evidence="8">
    <location>
        <begin position="84"/>
        <end position="291"/>
    </location>
</feature>
<feature type="transmembrane region" description="Helical" evidence="7">
    <location>
        <begin position="90"/>
        <end position="111"/>
    </location>
</feature>
<feature type="transmembrane region" description="Helical" evidence="7">
    <location>
        <begin position="268"/>
        <end position="291"/>
    </location>
</feature>
<comment type="similarity">
    <text evidence="7">Belongs to the binding-protein-dependent transport system permease family.</text>
</comment>
<dbReference type="InterPro" id="IPR000515">
    <property type="entry name" value="MetI-like"/>
</dbReference>
<dbReference type="PROSITE" id="PS50928">
    <property type="entry name" value="ABC_TM1"/>
    <property type="match status" value="1"/>
</dbReference>
<comment type="subcellular location">
    <subcellularLocation>
        <location evidence="1 7">Cell membrane</location>
        <topology evidence="1 7">Multi-pass membrane protein</topology>
    </subcellularLocation>
</comment>
<feature type="transmembrane region" description="Helical" evidence="7">
    <location>
        <begin position="163"/>
        <end position="184"/>
    </location>
</feature>
<keyword evidence="5 7" id="KW-1133">Transmembrane helix</keyword>
<keyword evidence="2 7" id="KW-0813">Transport</keyword>
<dbReference type="PANTHER" id="PTHR43163:SF6">
    <property type="entry name" value="DIPEPTIDE TRANSPORT SYSTEM PERMEASE PROTEIN DPPB-RELATED"/>
    <property type="match status" value="1"/>
</dbReference>
<reference evidence="9 10" key="1">
    <citation type="submission" date="2018-12" db="EMBL/GenBank/DDBJ databases">
        <title>Unveiling genomic diversity among members of the Bifidobacterium pseudolongum species, a widely distributed gut commensal of the animal kingdom.</title>
        <authorList>
            <person name="Lugli G.A."/>
            <person name="Duranti S."/>
            <person name="Albert K."/>
            <person name="Mancabelli L."/>
            <person name="Napoli S."/>
            <person name="Viappiani A."/>
            <person name="Anzalone R."/>
            <person name="Longhi G."/>
            <person name="Milani C."/>
            <person name="Turroni F."/>
            <person name="Alessandri G."/>
            <person name="Sela D.A."/>
            <person name="Van Sinderen D."/>
            <person name="Ventura M."/>
        </authorList>
    </citation>
    <scope>NUCLEOTIDE SEQUENCE [LARGE SCALE GENOMIC DNA]</scope>
    <source>
        <strain evidence="9 10">1780B</strain>
    </source>
</reference>
<name>A0A8B3RMU1_9BIFI</name>
<keyword evidence="4 7" id="KW-0812">Transmembrane</keyword>
<dbReference type="Gene3D" id="1.10.3720.10">
    <property type="entry name" value="MetI-like"/>
    <property type="match status" value="1"/>
</dbReference>
<dbReference type="CDD" id="cd06261">
    <property type="entry name" value="TM_PBP2"/>
    <property type="match status" value="1"/>
</dbReference>
<feature type="transmembrane region" description="Helical" evidence="7">
    <location>
        <begin position="222"/>
        <end position="248"/>
    </location>
</feature>
<dbReference type="InterPro" id="IPR035906">
    <property type="entry name" value="MetI-like_sf"/>
</dbReference>
<dbReference type="GO" id="GO:0005886">
    <property type="term" value="C:plasma membrane"/>
    <property type="evidence" value="ECO:0007669"/>
    <property type="project" value="UniProtKB-SubCell"/>
</dbReference>
<feature type="transmembrane region" description="Helical" evidence="7">
    <location>
        <begin position="123"/>
        <end position="143"/>
    </location>
</feature>
<evidence type="ECO:0000259" key="8">
    <source>
        <dbReference type="PROSITE" id="PS50928"/>
    </source>
</evidence>
<comment type="caution">
    <text evidence="9">The sequence shown here is derived from an EMBL/GenBank/DDBJ whole genome shotgun (WGS) entry which is preliminary data.</text>
</comment>
<evidence type="ECO:0000313" key="10">
    <source>
        <dbReference type="Proteomes" id="UP000292933"/>
    </source>
</evidence>
<evidence type="ECO:0000256" key="2">
    <source>
        <dbReference type="ARBA" id="ARBA00022448"/>
    </source>
</evidence>